<organism evidence="5">
    <name type="scientific">Arion vulgaris</name>
    <dbReference type="NCBI Taxonomy" id="1028688"/>
    <lineage>
        <taxon>Eukaryota</taxon>
        <taxon>Metazoa</taxon>
        <taxon>Spiralia</taxon>
        <taxon>Lophotrochozoa</taxon>
        <taxon>Mollusca</taxon>
        <taxon>Gastropoda</taxon>
        <taxon>Heterobranchia</taxon>
        <taxon>Euthyneura</taxon>
        <taxon>Panpulmonata</taxon>
        <taxon>Eupulmonata</taxon>
        <taxon>Stylommatophora</taxon>
        <taxon>Helicina</taxon>
        <taxon>Arionoidea</taxon>
        <taxon>Arionidae</taxon>
        <taxon>Arion</taxon>
    </lineage>
</organism>
<dbReference type="GO" id="GO:0015016">
    <property type="term" value="F:heparan sulfate N-sulfotransferase activity"/>
    <property type="evidence" value="ECO:0007669"/>
    <property type="project" value="InterPro"/>
</dbReference>
<feature type="domain" description="Heparan sulfate-N-deacetylase N-terminal" evidence="4">
    <location>
        <begin position="2"/>
        <end position="72"/>
    </location>
</feature>
<dbReference type="Pfam" id="PF25119">
    <property type="entry name" value="HSNSD_N"/>
    <property type="match status" value="1"/>
</dbReference>
<evidence type="ECO:0000256" key="2">
    <source>
        <dbReference type="ARBA" id="ARBA00023034"/>
    </source>
</evidence>
<feature type="domain" description="Heparan sulphate-N-deacetylase deacetylase" evidence="3">
    <location>
        <begin position="83"/>
        <end position="284"/>
    </location>
</feature>
<dbReference type="GO" id="GO:0005794">
    <property type="term" value="C:Golgi apparatus"/>
    <property type="evidence" value="ECO:0007669"/>
    <property type="project" value="UniProtKB-SubCell"/>
</dbReference>
<evidence type="ECO:0000313" key="5">
    <source>
        <dbReference type="EMBL" id="CEK65966.1"/>
    </source>
</evidence>
<comment type="subcellular location">
    <subcellularLocation>
        <location evidence="1">Golgi apparatus</location>
    </subcellularLocation>
</comment>
<protein>
    <submittedName>
        <fullName evidence="5">Uncharacterized protein</fullName>
    </submittedName>
</protein>
<accession>A0A0B6ZDR7</accession>
<proteinExistence type="predicted"/>
<reference evidence="5" key="1">
    <citation type="submission" date="2014-12" db="EMBL/GenBank/DDBJ databases">
        <title>Insight into the proteome of Arion vulgaris.</title>
        <authorList>
            <person name="Aradska J."/>
            <person name="Bulat T."/>
            <person name="Smidak R."/>
            <person name="Sarate P."/>
            <person name="Gangsoo J."/>
            <person name="Sialana F."/>
            <person name="Bilban M."/>
            <person name="Lubec G."/>
        </authorList>
    </citation>
    <scope>NUCLEOTIDE SEQUENCE</scope>
    <source>
        <tissue evidence="5">Skin</tissue>
    </source>
</reference>
<dbReference type="Pfam" id="PF12062">
    <property type="entry name" value="HSNSD-CE"/>
    <property type="match status" value="1"/>
</dbReference>
<evidence type="ECO:0000256" key="1">
    <source>
        <dbReference type="ARBA" id="ARBA00004555"/>
    </source>
</evidence>
<evidence type="ECO:0000259" key="3">
    <source>
        <dbReference type="Pfam" id="PF12062"/>
    </source>
</evidence>
<feature type="non-terminal residue" evidence="5">
    <location>
        <position position="367"/>
    </location>
</feature>
<evidence type="ECO:0000259" key="4">
    <source>
        <dbReference type="Pfam" id="PF25119"/>
    </source>
</evidence>
<gene>
    <name evidence="5" type="primary">ORF56852</name>
</gene>
<sequence length="367" mass="42559">SIFIPDHDTYMPLVFSNFADKNVMADAKSSEFGCIIALHDQGLMDGIQRIILTYSIDFWLNAIVATDAITYLTDGLFGLTLTRILQVDIDDMFVGDSGIRTLVKDAKAMVASQEKLRKYIPEFTFKLGFSGEYYLKGNEDEQDGDRKIVEYAHNFIWFDHLSRHERLLNLNRTELSNSMSRNAKFANVHNLPTSRDYMVPPYHAGVYPIYEALYDEWNNRHMTCSSTMEYPKESPVWGRRGFIYRGVMVLPRMDCNLYTTVNRFEDFGGGKPGLDRSIKGDLLFKLFLHTPILIFMTHMSNYANDQLGQYSFENALQFVTKWTNLKLTTLPPYELAKQYFQMYPHETKPIWTNPCEYNSKHLEILPP</sequence>
<dbReference type="InterPro" id="IPR021930">
    <property type="entry name" value="Heparan_SO4_deacetylase_dom"/>
</dbReference>
<keyword evidence="2" id="KW-0333">Golgi apparatus</keyword>
<name>A0A0B6ZDR7_9EUPU</name>
<dbReference type="InterPro" id="IPR056793">
    <property type="entry name" value="HSNSD_N"/>
</dbReference>
<feature type="non-terminal residue" evidence="5">
    <location>
        <position position="1"/>
    </location>
</feature>
<dbReference type="AlphaFoldDB" id="A0A0B6ZDR7"/>
<dbReference type="GO" id="GO:0016787">
    <property type="term" value="F:hydrolase activity"/>
    <property type="evidence" value="ECO:0007669"/>
    <property type="project" value="InterPro"/>
</dbReference>
<dbReference type="EMBL" id="HACG01019101">
    <property type="protein sequence ID" value="CEK65966.1"/>
    <property type="molecule type" value="Transcribed_RNA"/>
</dbReference>